<comment type="caution">
    <text evidence="1">The sequence shown here is derived from an EMBL/GenBank/DDBJ whole genome shotgun (WGS) entry which is preliminary data.</text>
</comment>
<evidence type="ECO:0000313" key="1">
    <source>
        <dbReference type="EMBL" id="KAJ9663220.1"/>
    </source>
</evidence>
<protein>
    <submittedName>
        <fullName evidence="1">Uncharacterized protein</fullName>
    </submittedName>
</protein>
<sequence length="486" mass="53900">MSKETEVASVKHDEVSQDSHSGAELLADRPEYKRLLRKVDWHVMPVLCTTYALQYYDKALLSQAAIFGLREDLNLQDGLRYSWASLIFYFGYMAGCYPCSLLAQKFPTNRVCCSICIAWAAVVLTTPACTSYHGFLVNRFFLGLIESGVSPTFMLVVGLWYTQPEQVLRSGLWYSFSGGSNLISPLINYGLGHITGGALRPWQYMYLIAGIVTLVWGIALWWLFPGTPEHARGFTAEERVMLLERVRGNNAGAENKTFKVYQAKEAFLQYQFWAIFVLSILTTMGSGAVTTFASIVFRGMGFSTFESLLLNLPIGALAFICVLGSGYLGRKLPRARLHVLAGACLPVIAGCALVWKLPTSARAGRIVGYYLINFFSSAWVQCIGLGTSNAAGHTKKAVYAAGTFVGYSLGNIIGPLLFDAKYAPRYDRSFTGMLVCFAIAAILAEQLRLHLRKINKNRDEKYGPPNTDNGLADFTDKENKSFRYQI</sequence>
<keyword evidence="2" id="KW-1185">Reference proteome</keyword>
<gene>
    <name evidence="1" type="ORF">H2198_000981</name>
</gene>
<proteinExistence type="predicted"/>
<evidence type="ECO:0000313" key="2">
    <source>
        <dbReference type="Proteomes" id="UP001172386"/>
    </source>
</evidence>
<organism evidence="1 2">
    <name type="scientific">Neophaeococcomyces mojaviensis</name>
    <dbReference type="NCBI Taxonomy" id="3383035"/>
    <lineage>
        <taxon>Eukaryota</taxon>
        <taxon>Fungi</taxon>
        <taxon>Dikarya</taxon>
        <taxon>Ascomycota</taxon>
        <taxon>Pezizomycotina</taxon>
        <taxon>Eurotiomycetes</taxon>
        <taxon>Chaetothyriomycetidae</taxon>
        <taxon>Chaetothyriales</taxon>
        <taxon>Chaetothyriales incertae sedis</taxon>
        <taxon>Neophaeococcomyces</taxon>
    </lineage>
</organism>
<name>A0ACC3AJ41_9EURO</name>
<reference evidence="1" key="1">
    <citation type="submission" date="2022-10" db="EMBL/GenBank/DDBJ databases">
        <title>Culturing micro-colonial fungi from biological soil crusts in the Mojave desert and describing Neophaeococcomyces mojavensis, and introducing the new genera and species Taxawa tesnikishii.</title>
        <authorList>
            <person name="Kurbessoian T."/>
            <person name="Stajich J.E."/>
        </authorList>
    </citation>
    <scope>NUCLEOTIDE SEQUENCE</scope>
    <source>
        <strain evidence="1">JES_112</strain>
    </source>
</reference>
<accession>A0ACC3AJ41</accession>
<dbReference type="Proteomes" id="UP001172386">
    <property type="component" value="Unassembled WGS sequence"/>
</dbReference>
<dbReference type="EMBL" id="JAPDRQ010000010">
    <property type="protein sequence ID" value="KAJ9663220.1"/>
    <property type="molecule type" value="Genomic_DNA"/>
</dbReference>